<evidence type="ECO:0000256" key="15">
    <source>
        <dbReference type="SAM" id="MobiDB-lite"/>
    </source>
</evidence>
<evidence type="ECO:0000256" key="11">
    <source>
        <dbReference type="ARBA" id="ARBA00023268"/>
    </source>
</evidence>
<evidence type="ECO:0000256" key="3">
    <source>
        <dbReference type="ARBA" id="ARBA00022516"/>
    </source>
</evidence>
<dbReference type="InterPro" id="IPR034733">
    <property type="entry name" value="AcCoA_carboxyl_beta"/>
</dbReference>
<dbReference type="InterPro" id="IPR011763">
    <property type="entry name" value="COA_CT_C"/>
</dbReference>
<dbReference type="SUPFAM" id="SSF52096">
    <property type="entry name" value="ClpP/crotonase"/>
    <property type="match status" value="2"/>
</dbReference>
<dbReference type="FunFam" id="2.40.460.10:FF:000001">
    <property type="entry name" value="Acetyl-CoA carboxylase 1"/>
    <property type="match status" value="1"/>
</dbReference>
<dbReference type="PROSITE" id="PS50979">
    <property type="entry name" value="BC"/>
    <property type="match status" value="1"/>
</dbReference>
<evidence type="ECO:0000313" key="20">
    <source>
        <dbReference type="Proteomes" id="UP000050795"/>
    </source>
</evidence>
<dbReference type="PROSITE" id="PS00866">
    <property type="entry name" value="CPSASE_1"/>
    <property type="match status" value="1"/>
</dbReference>
<feature type="domain" description="Biotin carboxylation" evidence="17">
    <location>
        <begin position="54"/>
        <end position="585"/>
    </location>
</feature>
<feature type="compositionally biased region" description="Basic and acidic residues" evidence="15">
    <location>
        <begin position="2748"/>
        <end position="2760"/>
    </location>
</feature>
<comment type="catalytic activity">
    <reaction evidence="13">
        <text>N(6)-biotinyl-L-lysyl-[protein] + hydrogencarbonate + ATP = N(6)-carboxybiotinyl-L-lysyl-[protein] + ADP + phosphate + H(+)</text>
        <dbReference type="Rhea" id="RHEA:13501"/>
        <dbReference type="Rhea" id="RHEA-COMP:10505"/>
        <dbReference type="Rhea" id="RHEA-COMP:10506"/>
        <dbReference type="ChEBI" id="CHEBI:15378"/>
        <dbReference type="ChEBI" id="CHEBI:17544"/>
        <dbReference type="ChEBI" id="CHEBI:30616"/>
        <dbReference type="ChEBI" id="CHEBI:43474"/>
        <dbReference type="ChEBI" id="CHEBI:83144"/>
        <dbReference type="ChEBI" id="CHEBI:83145"/>
        <dbReference type="ChEBI" id="CHEBI:456216"/>
        <dbReference type="EC" id="6.3.4.14"/>
    </reaction>
</comment>
<feature type="domain" description="CoA carboxyltransferase C-terminal" evidence="19">
    <location>
        <begin position="2204"/>
        <end position="2571"/>
    </location>
</feature>
<evidence type="ECO:0000256" key="7">
    <source>
        <dbReference type="ARBA" id="ARBA00022840"/>
    </source>
</evidence>
<dbReference type="InterPro" id="IPR011053">
    <property type="entry name" value="Single_hybrid_motif"/>
</dbReference>
<evidence type="ECO:0008006" key="22">
    <source>
        <dbReference type="Google" id="ProtNLM"/>
    </source>
</evidence>
<dbReference type="InterPro" id="IPR013815">
    <property type="entry name" value="ATP_grasp_subdomain_1"/>
</dbReference>
<dbReference type="SUPFAM" id="SSF52440">
    <property type="entry name" value="PreATP-grasp domain"/>
    <property type="match status" value="1"/>
</dbReference>
<keyword evidence="9" id="KW-0275">Fatty acid biosynthesis</keyword>
<dbReference type="PROSITE" id="PS50975">
    <property type="entry name" value="ATP_GRASP"/>
    <property type="match status" value="1"/>
</dbReference>
<dbReference type="PROSITE" id="PS50989">
    <property type="entry name" value="COA_CT_CTER"/>
    <property type="match status" value="1"/>
</dbReference>
<dbReference type="GO" id="GO:0006633">
    <property type="term" value="P:fatty acid biosynthetic process"/>
    <property type="evidence" value="ECO:0007669"/>
    <property type="project" value="UniProtKB-KW"/>
</dbReference>
<evidence type="ECO:0000259" key="17">
    <source>
        <dbReference type="PROSITE" id="PS50979"/>
    </source>
</evidence>
<keyword evidence="5 14" id="KW-0547">Nucleotide-binding</keyword>
<dbReference type="InterPro" id="IPR011761">
    <property type="entry name" value="ATP-grasp"/>
</dbReference>
<protein>
    <recommendedName>
        <fullName evidence="22">Acetyl-CoA carboxylase</fullName>
    </recommendedName>
</protein>
<evidence type="ECO:0000256" key="5">
    <source>
        <dbReference type="ARBA" id="ARBA00022741"/>
    </source>
</evidence>
<evidence type="ECO:0000256" key="13">
    <source>
        <dbReference type="ARBA" id="ARBA00048600"/>
    </source>
</evidence>
<dbReference type="GO" id="GO:0046872">
    <property type="term" value="F:metal ion binding"/>
    <property type="evidence" value="ECO:0007669"/>
    <property type="project" value="InterPro"/>
</dbReference>
<reference evidence="20" key="1">
    <citation type="submission" date="2022-06" db="EMBL/GenBank/DDBJ databases">
        <authorList>
            <person name="Berger JAMES D."/>
            <person name="Berger JAMES D."/>
        </authorList>
    </citation>
    <scope>NUCLEOTIDE SEQUENCE [LARGE SCALE GENOMIC DNA]</scope>
</reference>
<dbReference type="Pfam" id="PF21385">
    <property type="entry name" value="ACCA_BT"/>
    <property type="match status" value="1"/>
</dbReference>
<keyword evidence="3" id="KW-0444">Lipid biosynthesis</keyword>
<dbReference type="InterPro" id="IPR013537">
    <property type="entry name" value="AcCoA_COase_cen"/>
</dbReference>
<dbReference type="FunFam" id="2.40.50.100:FF:000005">
    <property type="entry name" value="Acetyl-CoA carboxylase 1"/>
    <property type="match status" value="1"/>
</dbReference>
<dbReference type="Pfam" id="PF00289">
    <property type="entry name" value="Biotin_carb_N"/>
    <property type="match status" value="1"/>
</dbReference>
<evidence type="ECO:0000256" key="4">
    <source>
        <dbReference type="ARBA" id="ARBA00022598"/>
    </source>
</evidence>
<feature type="domain" description="ATP-grasp" evidence="16">
    <location>
        <begin position="227"/>
        <end position="432"/>
    </location>
</feature>
<dbReference type="Gene3D" id="3.90.226.10">
    <property type="entry name" value="2-enoyl-CoA Hydratase, Chain A, domain 1"/>
    <property type="match status" value="2"/>
</dbReference>
<dbReference type="InterPro" id="IPR029045">
    <property type="entry name" value="ClpP/crotonase-like_dom_sf"/>
</dbReference>
<dbReference type="Pfam" id="PF01039">
    <property type="entry name" value="Carboxyl_trans"/>
    <property type="match status" value="1"/>
</dbReference>
<evidence type="ECO:0000256" key="6">
    <source>
        <dbReference type="ARBA" id="ARBA00022832"/>
    </source>
</evidence>
<evidence type="ECO:0000256" key="9">
    <source>
        <dbReference type="ARBA" id="ARBA00023160"/>
    </source>
</evidence>
<evidence type="ECO:0000256" key="14">
    <source>
        <dbReference type="PROSITE-ProRule" id="PRU00409"/>
    </source>
</evidence>
<dbReference type="InterPro" id="IPR000089">
    <property type="entry name" value="Biotin_lipoyl"/>
</dbReference>
<dbReference type="InterPro" id="IPR001882">
    <property type="entry name" value="Biotin_BS"/>
</dbReference>
<dbReference type="PROSITE" id="PS00188">
    <property type="entry name" value="BIOTIN"/>
    <property type="match status" value="1"/>
</dbReference>
<dbReference type="InterPro" id="IPR005482">
    <property type="entry name" value="Biotin_COase_C"/>
</dbReference>
<dbReference type="PROSITE" id="PS50980">
    <property type="entry name" value="COA_CT_NTER"/>
    <property type="match status" value="1"/>
</dbReference>
<dbReference type="FunFam" id="3.40.50.20:FF:000005">
    <property type="entry name" value="acetyl-CoA carboxylase isoform X2"/>
    <property type="match status" value="1"/>
</dbReference>
<comment type="pathway">
    <text evidence="2">Lipid metabolism; malonyl-CoA biosynthesis; malonyl-CoA from acetyl-CoA: step 1/1.</text>
</comment>
<dbReference type="SUPFAM" id="SSF56059">
    <property type="entry name" value="Glutathione synthetase ATP-binding domain-like"/>
    <property type="match status" value="1"/>
</dbReference>
<dbReference type="Pfam" id="PF08326">
    <property type="entry name" value="ACC_central"/>
    <property type="match status" value="2"/>
</dbReference>
<keyword evidence="10" id="KW-0092">Biotin</keyword>
<name>A0AA85JWZ4_TRIRE</name>
<dbReference type="Gene3D" id="3.40.50.20">
    <property type="match status" value="1"/>
</dbReference>
<dbReference type="GO" id="GO:0004075">
    <property type="term" value="F:biotin carboxylase activity"/>
    <property type="evidence" value="ECO:0007669"/>
    <property type="project" value="UniProtKB-EC"/>
</dbReference>
<evidence type="ECO:0000259" key="19">
    <source>
        <dbReference type="PROSITE" id="PS50989"/>
    </source>
</evidence>
<feature type="region of interest" description="Disordered" evidence="15">
    <location>
        <begin position="1340"/>
        <end position="1366"/>
    </location>
</feature>
<dbReference type="Gene3D" id="3.30.470.20">
    <property type="entry name" value="ATP-grasp fold, B domain"/>
    <property type="match status" value="1"/>
</dbReference>
<dbReference type="Pfam" id="PF02786">
    <property type="entry name" value="CPSase_L_D2"/>
    <property type="match status" value="1"/>
</dbReference>
<evidence type="ECO:0000313" key="21">
    <source>
        <dbReference type="WBParaSite" id="TREG1_4700.1"/>
    </source>
</evidence>
<dbReference type="FunFam" id="3.30.1490.20:FF:000003">
    <property type="entry name" value="acetyl-CoA carboxylase isoform X1"/>
    <property type="match status" value="1"/>
</dbReference>
<dbReference type="Gene3D" id="3.30.1490.20">
    <property type="entry name" value="ATP-grasp fold, A domain"/>
    <property type="match status" value="1"/>
</dbReference>
<dbReference type="Gene3D" id="3.90.1770.10">
    <property type="entry name" value="PreATP-grasp domain"/>
    <property type="match status" value="1"/>
</dbReference>
<reference evidence="21" key="2">
    <citation type="submission" date="2023-11" db="UniProtKB">
        <authorList>
            <consortium name="WormBaseParasite"/>
        </authorList>
    </citation>
    <scope>IDENTIFICATION</scope>
</reference>
<comment type="cofactor">
    <cofactor evidence="1">
        <name>biotin</name>
        <dbReference type="ChEBI" id="CHEBI:57586"/>
    </cofactor>
</comment>
<dbReference type="InterPro" id="IPR011762">
    <property type="entry name" value="COA_CT_N"/>
</dbReference>
<keyword evidence="7 14" id="KW-0067">ATP-binding</keyword>
<dbReference type="InterPro" id="IPR016185">
    <property type="entry name" value="PreATP-grasp_dom_sf"/>
</dbReference>
<dbReference type="PROSITE" id="PS00867">
    <property type="entry name" value="CPSASE_2"/>
    <property type="match status" value="1"/>
</dbReference>
<evidence type="ECO:0000256" key="10">
    <source>
        <dbReference type="ARBA" id="ARBA00023267"/>
    </source>
</evidence>
<evidence type="ECO:0000256" key="1">
    <source>
        <dbReference type="ARBA" id="ARBA00001953"/>
    </source>
</evidence>
<dbReference type="InterPro" id="IPR011764">
    <property type="entry name" value="Biotin_carboxylation_dom"/>
</dbReference>
<proteinExistence type="predicted"/>
<keyword evidence="20" id="KW-1185">Reference proteome</keyword>
<dbReference type="Gene3D" id="2.40.50.100">
    <property type="match status" value="1"/>
</dbReference>
<feature type="region of interest" description="Disordered" evidence="15">
    <location>
        <begin position="2734"/>
        <end position="2767"/>
    </location>
</feature>
<dbReference type="Pfam" id="PF00364">
    <property type="entry name" value="Biotin_lipoyl"/>
    <property type="match status" value="1"/>
</dbReference>
<dbReference type="Proteomes" id="UP000050795">
    <property type="component" value="Unassembled WGS sequence"/>
</dbReference>
<feature type="compositionally biased region" description="Low complexity" evidence="15">
    <location>
        <begin position="1340"/>
        <end position="1359"/>
    </location>
</feature>
<accession>A0AA85JWZ4</accession>
<dbReference type="InterPro" id="IPR011054">
    <property type="entry name" value="Rudment_hybrid_motif"/>
</dbReference>
<dbReference type="PANTHER" id="PTHR45728:SF3">
    <property type="entry name" value="ACETYL-COA CARBOXYLASE"/>
    <property type="match status" value="1"/>
</dbReference>
<feature type="domain" description="CoA carboxyltransferase N-terminal" evidence="18">
    <location>
        <begin position="1834"/>
        <end position="2160"/>
    </location>
</feature>
<dbReference type="WBParaSite" id="TREG1_4700.1">
    <property type="protein sequence ID" value="TREG1_4700.1"/>
    <property type="gene ID" value="TREG1_4700"/>
</dbReference>
<keyword evidence="11" id="KW-0511">Multifunctional enzyme</keyword>
<keyword evidence="4" id="KW-0436">Ligase</keyword>
<evidence type="ECO:0000259" key="16">
    <source>
        <dbReference type="PROSITE" id="PS50975"/>
    </source>
</evidence>
<dbReference type="InterPro" id="IPR049076">
    <property type="entry name" value="ACCA"/>
</dbReference>
<dbReference type="CDD" id="cd06850">
    <property type="entry name" value="biotinyl_domain"/>
    <property type="match status" value="1"/>
</dbReference>
<dbReference type="InterPro" id="IPR005481">
    <property type="entry name" value="BC-like_N"/>
</dbReference>
<keyword evidence="8" id="KW-0443">Lipid metabolism</keyword>
<dbReference type="GO" id="GO:0003989">
    <property type="term" value="F:acetyl-CoA carboxylase activity"/>
    <property type="evidence" value="ECO:0007669"/>
    <property type="project" value="UniProtKB-EC"/>
</dbReference>
<dbReference type="SMART" id="SM00878">
    <property type="entry name" value="Biotin_carb_C"/>
    <property type="match status" value="1"/>
</dbReference>
<feature type="region of interest" description="Disordered" evidence="15">
    <location>
        <begin position="213"/>
        <end position="243"/>
    </location>
</feature>
<comment type="catalytic activity">
    <reaction evidence="12">
        <text>hydrogencarbonate + acetyl-CoA + ATP = malonyl-CoA + ADP + phosphate + H(+)</text>
        <dbReference type="Rhea" id="RHEA:11308"/>
        <dbReference type="ChEBI" id="CHEBI:15378"/>
        <dbReference type="ChEBI" id="CHEBI:17544"/>
        <dbReference type="ChEBI" id="CHEBI:30616"/>
        <dbReference type="ChEBI" id="CHEBI:43474"/>
        <dbReference type="ChEBI" id="CHEBI:57288"/>
        <dbReference type="ChEBI" id="CHEBI:57384"/>
        <dbReference type="ChEBI" id="CHEBI:456216"/>
        <dbReference type="EC" id="6.4.1.2"/>
    </reaction>
</comment>
<organism evidence="20 21">
    <name type="scientific">Trichobilharzia regenti</name>
    <name type="common">Nasal bird schistosome</name>
    <dbReference type="NCBI Taxonomy" id="157069"/>
    <lineage>
        <taxon>Eukaryota</taxon>
        <taxon>Metazoa</taxon>
        <taxon>Spiralia</taxon>
        <taxon>Lophotrochozoa</taxon>
        <taxon>Platyhelminthes</taxon>
        <taxon>Trematoda</taxon>
        <taxon>Digenea</taxon>
        <taxon>Strigeidida</taxon>
        <taxon>Schistosomatoidea</taxon>
        <taxon>Schistosomatidae</taxon>
        <taxon>Trichobilharzia</taxon>
    </lineage>
</organism>
<keyword evidence="6" id="KW-0276">Fatty acid metabolism</keyword>
<sequence length="2935" mass="328692">MAVVQNVHNVEWKLDRSDDNSDYNAHTLNKTSSVAKVRFSSPEDFVRKSGGVRIIEKILIANNGIAAVKCMRSLRKWSYATFGSSDVLRFVCMATPEDIQANAEYIKMANKMVLVPGGSNVNNYANVELILQTAVTNKVDAVWAGWGHASENPQLPEVLSKHNIAFLGPSHQAMWTLGDKVASTILAQSACVPTLPWSGSDITIPLDRLANGQSTTKHSETDDSIPHIIKSSGGFPQRSSIPTSPISEEIYRSGCVADLASCLQCAEKIGYPVMIKASGGGGGKGIRKAMNSTDVERFFPQVQTEVPGSPIFVMKCASSVRHLEVQILGDNYGQAISLFGRDCSVQRRHQKIIEEAPVIVAPKEIIEKMEQAAVRLSKLVGYVSAGTVEYLYDPTSNEFYFLELNPRLQVEHPCTEVVAEVNLPACQLQIAMGIPLHRIKDIRELYLVSPWSESNIDFDDPNINRRPPSCYVIAARITSEDPDEGFKPRPGGVRELNFRSNQSVWGYFSVGSAGGIHEFADSQFGHIFSAGENREHARENIVLALKELSIRGDFRTTVEYLIKVMESEVFMNHKIDTDWLDTRIAQNDQVEKPDILLGVICTALHIADNCLKQLFLNYELHLERGQFLPSKTLTNSVDVVLVSDSVKYVVKVLRTGPSNFSLICCDTVLDLEVHRMPGDGLLVCHEAASYMTYCHEEAQGYRTVINNRTMMLCKETDPTVLRSHSAGKLLQYCVTERSHVCANEVYALIEVMKMVLELRVPTSGIITLKRIPGAVLEPGTELARIELDESSQLKPLHIFTGPFSLPTEYGDFSQSSCSRKLVFPPQSNILYSTPNISYQSSGQSTTSHPVQVENPVDDNLNYWNCMTSKLHNRNESVSNGDSGFNSSSTHSLAGLTSNSVGGKLHLQFSRLLESLEQVLFGYCLSEPYFSKSLVKNLNQLFGLLYDPRLPLLELQDTIAHLKGQLPPAMEKALRLHAKVYADQATSVLANFPSDQILQITEKHLKQINPDASINCTSTDPNVIEFQRITQRLVDLSERYRNGLRGHTVRVISQLFMGYVVIEKHFQHGQYDKCIRHLLARCQGSNLWGNAPKSGICPGDNTAVQDDGLNNLTFHLVPFNFRNLIQPNSISDIVSVIFSHRQSAMKNVLIINLINALTERRELSMADNVQSCLKALTELGGSRNSKVALAARQLLISVQTPSYELRRNQVESIFLSAVDTFGQQFHPGLLLQLINSETVVFDILTEFFYHSNQAVASAALEVYIRRSYTAYELTGVHHFQLSCGSSFFTFRFILPTGFVSSSSTVNRRSTDSEKTNCQKFNSDHLLYSPITEGVQFVSNSNNNHYTSSNTNNNAESSLSNGYHSDQHDPTNHNLSITNCFQSMIDMDSIPLSGERMGGMAAFKSLKNLEESFGELIRLFNSACTEAKSIHTSLSEPTFDYARQFTADVHCKSHDSESLNNAVGLGGTKLVSFQDPPYQTTDPQGEPIHILNIALRQSSDTGMPSSRTSDEKATRFTSLPDSVINEASDVSQLEEFCSRHVDQLKASGIRRITFLVIKTREFPRLYTFRARDNYREDRVYRHLEPALAFQLELNRMKNYNLEHLPTLNRRMHLYLGCSKINGRKDVVDYRFFVRCIIRHADLVSREASFEYLQSEAEHILLEAMDALELASAHPDACRTMGNHIFLNFVPVLLLEDINRLKSTIRRTVMRYARRFLRLRVSQAELKLHIRFHASDPVVPIRVMLRDEHGYDLGLEVYREALDPVTGICILQSLSPQNGRLHGHPAVTAHENKDFFEVKRFQARKYNTTYVYDYPALFAQALTGVWQSYSPYVVGGGNHELMSMGENATSESMNRQTSQCNNTLSKFHGLIPLNIPDNLVISCTELALDKNGNLRPNTNTLGTNEIGMVVWHMVLRTPETPSGRPLIVIANDATFKAGSFGPAEDLTFHRASQLARHFGIPRFYLASNTGARIKIAEDLKVVFNIAWIDPEHPEKGYKYLYLTPDDYYRFKSEEAVNCERVEENGEIRFKIVDIIGKEHDMSVENLRGSAMIAGETSAAYDDIFTITVVTNRAIGIGAYLARLGQRVIQVNNSHIILTGAMALNKLLGREVYSSNSQLGGVQVMANNGVSHLVASDELSALQLAIEWLSYIPQHPNKTFSVLYKPIQIEQGHNFHKTIQPRIEISSHLQVHQPKLNKPTGFSLPFDPVDRIVEYVPSRDRPNDDPRWMFTGIMSSHFEAFCKSSAKQTCSSPPSSSTSSDSHTDHWISGFFDWGTWQETLSSWAAGVVTGRARLGGIPCGVITAETRSVVCRVPADPANLSSEAQVFNQAGQVWYPDSAYKTAQAIADLSREHLPLFIFANWRGFSGGMKDMYDQVLKFGSMIIDSLRRYTKPVFVYLPPNSQLRGGAWVVVDPAINPDFMEMYADPVSSRAGVLEPEGTVEIKFRQQDLISTINRLDDSCRLLVKEINNLSKPGGNLSSFSINGEQCSTKSLNLSTEERCQQLRTALEARQKELLPFYQQVACTFADLHDTPGRLLARKLVHNLVDWSNSRSFFYTRLRRRLLELSALNLLSGVIPHSNDPCPIDTEYVTCNVDDDNDISFVNFNKAQKCNRSADVLYKEEIEVKQSPVKLLRVESNHRIRFDSESLTQSVTINDMSTNSDGRLSNLKSTLSRSEEAAENIAKQVPHLSVDYTSHTGYKMSLLKNWFIEAMQGGSSSDRTTSSTVNGIVVVAPVEAHETTDPRNISSKFNESDEKVPSETEKPNSSSLLEQCSTDPNYLWENNDLIVGNWLADELDCNELRHLASIKIVKEFYSPVTPTCLSFIPVDNFPQYNNLDTQSLFKQKYIIKEKIKQLKRDYLMEHIKQCLMNSSQLSTSELSILFTSVLSPSERSQLASLLLSDSNEMNSNATPASPTHHPVEDKLVTEDEFFSSLKQNN</sequence>
<dbReference type="SUPFAM" id="SSF51230">
    <property type="entry name" value="Single hybrid motif"/>
    <property type="match status" value="1"/>
</dbReference>
<evidence type="ECO:0000256" key="12">
    <source>
        <dbReference type="ARBA" id="ARBA00048065"/>
    </source>
</evidence>
<dbReference type="GO" id="GO:0005524">
    <property type="term" value="F:ATP binding"/>
    <property type="evidence" value="ECO:0007669"/>
    <property type="project" value="UniProtKB-UniRule"/>
</dbReference>
<dbReference type="InterPro" id="IPR005479">
    <property type="entry name" value="CPAse_ATP-bd"/>
</dbReference>
<evidence type="ECO:0000259" key="18">
    <source>
        <dbReference type="PROSITE" id="PS50980"/>
    </source>
</evidence>
<dbReference type="InterPro" id="IPR049074">
    <property type="entry name" value="ACCA_BT"/>
</dbReference>
<evidence type="ECO:0000256" key="2">
    <source>
        <dbReference type="ARBA" id="ARBA00004956"/>
    </source>
</evidence>
<dbReference type="Pfam" id="PF02785">
    <property type="entry name" value="Biotin_carb_C"/>
    <property type="match status" value="1"/>
</dbReference>
<evidence type="ECO:0000256" key="8">
    <source>
        <dbReference type="ARBA" id="ARBA00023098"/>
    </source>
</evidence>
<dbReference type="SUPFAM" id="SSF51246">
    <property type="entry name" value="Rudiment single hybrid motif"/>
    <property type="match status" value="1"/>
</dbReference>
<dbReference type="PANTHER" id="PTHR45728">
    <property type="entry name" value="ACETYL-COA CARBOXYLASE, ISOFORM A"/>
    <property type="match status" value="1"/>
</dbReference>
<dbReference type="GO" id="GO:0005739">
    <property type="term" value="C:mitochondrion"/>
    <property type="evidence" value="ECO:0007669"/>
    <property type="project" value="TreeGrafter"/>
</dbReference>
<dbReference type="Gene3D" id="2.40.460.10">
    <property type="entry name" value="Biotin dependent carboxylase carboxyltransferase"/>
    <property type="match status" value="1"/>
</dbReference>